<accession>A0A5D3C3S2</accession>
<reference evidence="1 2" key="1">
    <citation type="submission" date="2019-08" db="EMBL/GenBank/DDBJ databases">
        <title>Draft genome sequences of two oriental melons (Cucumis melo L. var makuwa).</title>
        <authorList>
            <person name="Kwon S.-Y."/>
        </authorList>
    </citation>
    <scope>NUCLEOTIDE SEQUENCE [LARGE SCALE GENOMIC DNA]</scope>
    <source>
        <strain evidence="2">cv. Chang Bougi</strain>
        <tissue evidence="1">Leaf</tissue>
    </source>
</reference>
<evidence type="ECO:0000313" key="2">
    <source>
        <dbReference type="Proteomes" id="UP000321947"/>
    </source>
</evidence>
<dbReference type="PANTHER" id="PTHR31561">
    <property type="entry name" value="3-KETOACYL-COA SYNTHASE"/>
    <property type="match status" value="1"/>
</dbReference>
<dbReference type="AlphaFoldDB" id="A0A5D3C3S2"/>
<dbReference type="GO" id="GO:0016020">
    <property type="term" value="C:membrane"/>
    <property type="evidence" value="ECO:0007669"/>
    <property type="project" value="InterPro"/>
</dbReference>
<proteinExistence type="predicted"/>
<dbReference type="InterPro" id="IPR012392">
    <property type="entry name" value="3-ktacl-CoA_syn"/>
</dbReference>
<dbReference type="GO" id="GO:0016747">
    <property type="term" value="F:acyltransferase activity, transferring groups other than amino-acyl groups"/>
    <property type="evidence" value="ECO:0007669"/>
    <property type="project" value="InterPro"/>
</dbReference>
<dbReference type="EMBL" id="SSTD01014011">
    <property type="protein sequence ID" value="TYK05029.1"/>
    <property type="molecule type" value="Genomic_DNA"/>
</dbReference>
<organism evidence="1 2">
    <name type="scientific">Cucumis melo var. makuwa</name>
    <name type="common">Oriental melon</name>
    <dbReference type="NCBI Taxonomy" id="1194695"/>
    <lineage>
        <taxon>Eukaryota</taxon>
        <taxon>Viridiplantae</taxon>
        <taxon>Streptophyta</taxon>
        <taxon>Embryophyta</taxon>
        <taxon>Tracheophyta</taxon>
        <taxon>Spermatophyta</taxon>
        <taxon>Magnoliopsida</taxon>
        <taxon>eudicotyledons</taxon>
        <taxon>Gunneridae</taxon>
        <taxon>Pentapetalae</taxon>
        <taxon>rosids</taxon>
        <taxon>fabids</taxon>
        <taxon>Cucurbitales</taxon>
        <taxon>Cucurbitaceae</taxon>
        <taxon>Benincaseae</taxon>
        <taxon>Cucumis</taxon>
    </lineage>
</organism>
<evidence type="ECO:0000313" key="1">
    <source>
        <dbReference type="EMBL" id="TYK05029.1"/>
    </source>
</evidence>
<sequence length="99" mass="12191">MMTQKNYQKTWKKFFYMVWVLQAHIRTFLHPRDGQAVLDELEKNLDLSERHMEPSRMMSNIFRSKSRSSLWYELAYREAKGRIRTGDEVLYREEKERRS</sequence>
<dbReference type="InterPro" id="IPR016039">
    <property type="entry name" value="Thiolase-like"/>
</dbReference>
<gene>
    <name evidence="1" type="ORF">E5676_scaffold143G002840</name>
</gene>
<dbReference type="GO" id="GO:0006633">
    <property type="term" value="P:fatty acid biosynthetic process"/>
    <property type="evidence" value="ECO:0007669"/>
    <property type="project" value="InterPro"/>
</dbReference>
<protein>
    <submittedName>
        <fullName evidence="1">Beta-ketoacyl-CoA synthase like protein</fullName>
    </submittedName>
</protein>
<dbReference type="SUPFAM" id="SSF53901">
    <property type="entry name" value="Thiolase-like"/>
    <property type="match status" value="1"/>
</dbReference>
<name>A0A5D3C3S2_CUCMM</name>
<comment type="caution">
    <text evidence="1">The sequence shown here is derived from an EMBL/GenBank/DDBJ whole genome shotgun (WGS) entry which is preliminary data.</text>
</comment>
<dbReference type="Proteomes" id="UP000321947">
    <property type="component" value="Unassembled WGS sequence"/>
</dbReference>
<dbReference type="Gene3D" id="3.40.47.10">
    <property type="match status" value="1"/>
</dbReference>